<protein>
    <submittedName>
        <fullName evidence="1">Uncharacterized protein</fullName>
    </submittedName>
</protein>
<dbReference type="RefSeq" id="YP_009322490.1">
    <property type="nucleotide sequence ID" value="NC_031922.1"/>
</dbReference>
<proteinExistence type="predicted"/>
<sequence length="54" mass="6568">MCWDKTMKFQVVYERQKKKGSSTQRATFFDERDALLWEHMLREKGIKSEIVPLF</sequence>
<reference evidence="1 2" key="1">
    <citation type="journal article" date="2016" name="Virology">
        <title>The genomic content and context of auxiliary metabolic genes in marine cyanomyoviruses.</title>
        <authorList>
            <person name="Crummett L.T."/>
            <person name="Puxty R.J."/>
            <person name="Weihe C."/>
            <person name="Marston M.F."/>
            <person name="Martiny J.B."/>
        </authorList>
    </citation>
    <scope>NUCLEOTIDE SEQUENCE [LARGE SCALE GENOMIC DNA]</scope>
    <source>
        <strain evidence="1">1109NB16</strain>
    </source>
</reference>
<dbReference type="KEGG" id="vg:30307639"/>
<accession>A0A1D8KPT4</accession>
<dbReference type="Proteomes" id="UP000202784">
    <property type="component" value="Segment"/>
</dbReference>
<keyword evidence="2" id="KW-1185">Reference proteome</keyword>
<evidence type="ECO:0000313" key="2">
    <source>
        <dbReference type="Proteomes" id="UP000202784"/>
    </source>
</evidence>
<gene>
    <name evidence="1" type="ORF">N161109_055</name>
</gene>
<organism evidence="1 2">
    <name type="scientific">Synechococcus phage S-CAM9</name>
    <dbReference type="NCBI Taxonomy" id="1883369"/>
    <lineage>
        <taxon>Viruses</taxon>
        <taxon>Duplodnaviria</taxon>
        <taxon>Heunggongvirae</taxon>
        <taxon>Uroviricota</taxon>
        <taxon>Caudoviricetes</taxon>
        <taxon>Pantevenvirales</taxon>
        <taxon>Kyanoviridae</taxon>
        <taxon>Kanaloavirus</taxon>
        <taxon>Kanaloavirus scam9</taxon>
    </lineage>
</organism>
<evidence type="ECO:0000313" key="1">
    <source>
        <dbReference type="EMBL" id="AOV60658.1"/>
    </source>
</evidence>
<dbReference type="EMBL" id="KU686206">
    <property type="protein sequence ID" value="AOV60658.1"/>
    <property type="molecule type" value="Genomic_DNA"/>
</dbReference>
<dbReference type="GeneID" id="30307639"/>
<name>A0A1D8KPT4_9CAUD</name>